<dbReference type="Proteomes" id="UP000182284">
    <property type="component" value="Unassembled WGS sequence"/>
</dbReference>
<sequence length="48" mass="5592">MKNRRWMKSMIAEAKKTDVQMPWTRGLRRDAFIAKKTGVRPMKLVASA</sequence>
<name>A0A1G7NYI9_9RHOB</name>
<dbReference type="EMBL" id="FNBL01000007">
    <property type="protein sequence ID" value="SDF79102.1"/>
    <property type="molecule type" value="Genomic_DNA"/>
</dbReference>
<evidence type="ECO:0000313" key="1">
    <source>
        <dbReference type="EMBL" id="SDF79102.1"/>
    </source>
</evidence>
<proteinExistence type="predicted"/>
<protein>
    <submittedName>
        <fullName evidence="1">Uncharacterized protein</fullName>
    </submittedName>
</protein>
<dbReference type="AlphaFoldDB" id="A0A1G7NYI9"/>
<organism evidence="1 2">
    <name type="scientific">Celeribacter baekdonensis</name>
    <dbReference type="NCBI Taxonomy" id="875171"/>
    <lineage>
        <taxon>Bacteria</taxon>
        <taxon>Pseudomonadati</taxon>
        <taxon>Pseudomonadota</taxon>
        <taxon>Alphaproteobacteria</taxon>
        <taxon>Rhodobacterales</taxon>
        <taxon>Roseobacteraceae</taxon>
        <taxon>Celeribacter</taxon>
    </lineage>
</organism>
<dbReference type="RefSeq" id="WP_176832885.1">
    <property type="nucleotide sequence ID" value="NZ_FNBL01000007.1"/>
</dbReference>
<reference evidence="1 2" key="1">
    <citation type="submission" date="2016-10" db="EMBL/GenBank/DDBJ databases">
        <authorList>
            <person name="de Groot N.N."/>
        </authorList>
    </citation>
    <scope>NUCLEOTIDE SEQUENCE [LARGE SCALE GENOMIC DNA]</scope>
    <source>
        <strain evidence="1 2">DSM 27375</strain>
    </source>
</reference>
<evidence type="ECO:0000313" key="2">
    <source>
        <dbReference type="Proteomes" id="UP000182284"/>
    </source>
</evidence>
<accession>A0A1G7NYI9</accession>
<gene>
    <name evidence="1" type="ORF">SAMN04488117_107155</name>
</gene>